<reference evidence="2 3" key="1">
    <citation type="submission" date="2021-06" db="EMBL/GenBank/DDBJ databases">
        <authorList>
            <person name="Palmer J.M."/>
        </authorList>
    </citation>
    <scope>NUCLEOTIDE SEQUENCE [LARGE SCALE GENOMIC DNA]</scope>
    <source>
        <strain evidence="2 3">GA_2019</strain>
        <tissue evidence="2">Muscle</tissue>
    </source>
</reference>
<proteinExistence type="predicted"/>
<name>A0ABV0MXL7_9TELE</name>
<evidence type="ECO:0000256" key="1">
    <source>
        <dbReference type="SAM" id="MobiDB-lite"/>
    </source>
</evidence>
<comment type="caution">
    <text evidence="2">The sequence shown here is derived from an EMBL/GenBank/DDBJ whole genome shotgun (WGS) entry which is preliminary data.</text>
</comment>
<gene>
    <name evidence="2" type="ORF">GOODEAATRI_000516</name>
</gene>
<keyword evidence="3" id="KW-1185">Reference proteome</keyword>
<sequence>MKAQAPGSCRAGERIQDPEHVGSHVEPNHPSPVPNCFKPTSYPLHRSSVSVGVLTGRFLSMRPTGNGSRDLVCLESANVPPRLPPSLSCKKRSAEGPPLTPVRAVTHAATASVLTSSWLKFPPRPTALLPPIPPPSLAPYFITVFYLFKLFL</sequence>
<accession>A0ABV0MXL7</accession>
<feature type="compositionally biased region" description="Basic and acidic residues" evidence="1">
    <location>
        <begin position="11"/>
        <end position="27"/>
    </location>
</feature>
<feature type="region of interest" description="Disordered" evidence="1">
    <location>
        <begin position="1"/>
        <end position="39"/>
    </location>
</feature>
<evidence type="ECO:0000313" key="3">
    <source>
        <dbReference type="Proteomes" id="UP001476798"/>
    </source>
</evidence>
<organism evidence="2 3">
    <name type="scientific">Goodea atripinnis</name>
    <dbReference type="NCBI Taxonomy" id="208336"/>
    <lineage>
        <taxon>Eukaryota</taxon>
        <taxon>Metazoa</taxon>
        <taxon>Chordata</taxon>
        <taxon>Craniata</taxon>
        <taxon>Vertebrata</taxon>
        <taxon>Euteleostomi</taxon>
        <taxon>Actinopterygii</taxon>
        <taxon>Neopterygii</taxon>
        <taxon>Teleostei</taxon>
        <taxon>Neoteleostei</taxon>
        <taxon>Acanthomorphata</taxon>
        <taxon>Ovalentaria</taxon>
        <taxon>Atherinomorphae</taxon>
        <taxon>Cyprinodontiformes</taxon>
        <taxon>Goodeidae</taxon>
        <taxon>Goodea</taxon>
    </lineage>
</organism>
<evidence type="ECO:0000313" key="2">
    <source>
        <dbReference type="EMBL" id="MEQ2163868.1"/>
    </source>
</evidence>
<dbReference type="EMBL" id="JAHRIO010020006">
    <property type="protein sequence ID" value="MEQ2163868.1"/>
    <property type="molecule type" value="Genomic_DNA"/>
</dbReference>
<dbReference type="Proteomes" id="UP001476798">
    <property type="component" value="Unassembled WGS sequence"/>
</dbReference>
<protein>
    <submittedName>
        <fullName evidence="2">Uncharacterized protein</fullName>
    </submittedName>
</protein>